<dbReference type="AlphaFoldDB" id="A0A8X6I9E8"/>
<reference evidence="2" key="1">
    <citation type="submission" date="2020-08" db="EMBL/GenBank/DDBJ databases">
        <title>Multicomponent nature underlies the extraordinary mechanical properties of spider dragline silk.</title>
        <authorList>
            <person name="Kono N."/>
            <person name="Nakamura H."/>
            <person name="Mori M."/>
            <person name="Yoshida Y."/>
            <person name="Ohtoshi R."/>
            <person name="Malay A.D."/>
            <person name="Moran D.A.P."/>
            <person name="Tomita M."/>
            <person name="Numata K."/>
            <person name="Arakawa K."/>
        </authorList>
    </citation>
    <scope>NUCLEOTIDE SEQUENCE</scope>
</reference>
<feature type="non-terminal residue" evidence="2">
    <location>
        <position position="1"/>
    </location>
</feature>
<name>A0A8X6I9E8_NEPPI</name>
<protein>
    <submittedName>
        <fullName evidence="2">Uncharacterized protein</fullName>
    </submittedName>
</protein>
<keyword evidence="3" id="KW-1185">Reference proteome</keyword>
<feature type="region of interest" description="Disordered" evidence="1">
    <location>
        <begin position="1"/>
        <end position="33"/>
    </location>
</feature>
<accession>A0A8X6I9E8</accession>
<evidence type="ECO:0000313" key="3">
    <source>
        <dbReference type="Proteomes" id="UP000887013"/>
    </source>
</evidence>
<dbReference type="Proteomes" id="UP000887013">
    <property type="component" value="Unassembled WGS sequence"/>
</dbReference>
<feature type="compositionally biased region" description="Polar residues" evidence="1">
    <location>
        <begin position="24"/>
        <end position="33"/>
    </location>
</feature>
<proteinExistence type="predicted"/>
<dbReference type="EMBL" id="BMAW01042282">
    <property type="protein sequence ID" value="GFS33412.1"/>
    <property type="molecule type" value="Genomic_DNA"/>
</dbReference>
<evidence type="ECO:0000313" key="2">
    <source>
        <dbReference type="EMBL" id="GFS33412.1"/>
    </source>
</evidence>
<sequence length="93" mass="10526">VLKAKENSSSRSELLENPIDSNRIRAQSGTHTSSVSIDLEYRSLSSDGGWKRTFNFCRMHYVFKTRGFGVLSLNNRAVLFPTTSLQTTLRSVR</sequence>
<comment type="caution">
    <text evidence="2">The sequence shown here is derived from an EMBL/GenBank/DDBJ whole genome shotgun (WGS) entry which is preliminary data.</text>
</comment>
<organism evidence="2 3">
    <name type="scientific">Nephila pilipes</name>
    <name type="common">Giant wood spider</name>
    <name type="synonym">Nephila maculata</name>
    <dbReference type="NCBI Taxonomy" id="299642"/>
    <lineage>
        <taxon>Eukaryota</taxon>
        <taxon>Metazoa</taxon>
        <taxon>Ecdysozoa</taxon>
        <taxon>Arthropoda</taxon>
        <taxon>Chelicerata</taxon>
        <taxon>Arachnida</taxon>
        <taxon>Araneae</taxon>
        <taxon>Araneomorphae</taxon>
        <taxon>Entelegynae</taxon>
        <taxon>Araneoidea</taxon>
        <taxon>Nephilidae</taxon>
        <taxon>Nephila</taxon>
    </lineage>
</organism>
<evidence type="ECO:0000256" key="1">
    <source>
        <dbReference type="SAM" id="MobiDB-lite"/>
    </source>
</evidence>
<gene>
    <name evidence="2" type="ORF">NPIL_510561</name>
</gene>